<evidence type="ECO:0000313" key="2">
    <source>
        <dbReference type="EMBL" id="QHS98157.1"/>
    </source>
</evidence>
<dbReference type="SUPFAM" id="SSF49899">
    <property type="entry name" value="Concanavalin A-like lectins/glucanases"/>
    <property type="match status" value="1"/>
</dbReference>
<dbReference type="InterPro" id="IPR013320">
    <property type="entry name" value="ConA-like_dom_sf"/>
</dbReference>
<dbReference type="Gene3D" id="2.60.120.200">
    <property type="match status" value="1"/>
</dbReference>
<keyword evidence="1" id="KW-1133">Transmembrane helix</keyword>
<dbReference type="EMBL" id="MN739312">
    <property type="protein sequence ID" value="QHS98157.1"/>
    <property type="molecule type" value="Genomic_DNA"/>
</dbReference>
<keyword evidence="1" id="KW-0812">Transmembrane</keyword>
<feature type="transmembrane region" description="Helical" evidence="1">
    <location>
        <begin position="51"/>
        <end position="72"/>
    </location>
</feature>
<dbReference type="Pfam" id="PF13385">
    <property type="entry name" value="Laminin_G_3"/>
    <property type="match status" value="1"/>
</dbReference>
<dbReference type="AlphaFoldDB" id="A0A6C0C0L9"/>
<feature type="transmembrane region" description="Helical" evidence="1">
    <location>
        <begin position="146"/>
        <end position="168"/>
    </location>
</feature>
<reference evidence="2" key="1">
    <citation type="journal article" date="2020" name="Nature">
        <title>Giant virus diversity and host interactions through global metagenomics.</title>
        <authorList>
            <person name="Schulz F."/>
            <person name="Roux S."/>
            <person name="Paez-Espino D."/>
            <person name="Jungbluth S."/>
            <person name="Walsh D.A."/>
            <person name="Denef V.J."/>
            <person name="McMahon K.D."/>
            <person name="Konstantinidis K.T."/>
            <person name="Eloe-Fadrosh E.A."/>
            <person name="Kyrpides N.C."/>
            <person name="Woyke T."/>
        </authorList>
    </citation>
    <scope>NUCLEOTIDE SEQUENCE</scope>
    <source>
        <strain evidence="2">GVMAG-M-3300020182-84</strain>
    </source>
</reference>
<keyword evidence="1" id="KW-0472">Membrane</keyword>
<evidence type="ECO:0008006" key="3">
    <source>
        <dbReference type="Google" id="ProtNLM"/>
    </source>
</evidence>
<protein>
    <recommendedName>
        <fullName evidence="3">LamG domain-containing protein</fullName>
    </recommendedName>
</protein>
<feature type="transmembrane region" description="Helical" evidence="1">
    <location>
        <begin position="212"/>
        <end position="231"/>
    </location>
</feature>
<feature type="transmembrane region" description="Helical" evidence="1">
    <location>
        <begin position="84"/>
        <end position="102"/>
    </location>
</feature>
<feature type="transmembrane region" description="Helical" evidence="1">
    <location>
        <begin position="6"/>
        <end position="24"/>
    </location>
</feature>
<proteinExistence type="predicted"/>
<name>A0A6C0C0L9_9ZZZZ</name>
<feature type="transmembrane region" description="Helical" evidence="1">
    <location>
        <begin position="180"/>
        <end position="200"/>
    </location>
</feature>
<accession>A0A6C0C0L9</accession>
<evidence type="ECO:0000256" key="1">
    <source>
        <dbReference type="SAM" id="Phobius"/>
    </source>
</evidence>
<feature type="transmembrane region" description="Helical" evidence="1">
    <location>
        <begin position="114"/>
        <end position="134"/>
    </location>
</feature>
<sequence length="449" mass="52237">MKVSEIFFWILFSIIGVLIVLYNLQKIDDLPPFISKFLDFLKTDNVFKDNMTSYGILYILLACITVFIFYVIKEPYLLYKSSNIVIYISIVLLPLIYLYFKLGNAVSAFDSSSAKMAFSAIGIMIGTFILFNYVDLSVYKLDVTKRIFYALLVFGVIVALSIAFIFLGDYLKKLDGNLGFLAHLLFYIPCMIVDFIKYIIRDFNNSPPTVYILYIVELIIILATIYFLPFIESTLSLQGTKLLENPMFLEKRRSIFSGYDLAMEENNEKIARHNYSVSMWVYINTPPNTNEKYTIFDYASKPKLMIQNKQYDDTDVIEYTKEEQITPPVLDPNERDSHVFVIEYTNNNKINNQGEIHRYEVSLPLQKWNHFVFNYNGNEVSIYINGELRKTILLTDKSPNHSIYDNIYIGDDDDSNGAICNVKYFEEPLSKMQIAYIYNLYQNFNPPLL</sequence>
<organism evidence="2">
    <name type="scientific">viral metagenome</name>
    <dbReference type="NCBI Taxonomy" id="1070528"/>
    <lineage>
        <taxon>unclassified sequences</taxon>
        <taxon>metagenomes</taxon>
        <taxon>organismal metagenomes</taxon>
    </lineage>
</organism>